<sequence length="500" mass="56330">MVSLGGGVFDGDILVWFILYYRSLAALLPPLLSYPSSDSPRLVRSSRIDEGGVLPFVPCTIMPYHTSSSISDCFTHKLATHSSFHIHFMGDSKIRELFYVFLERIDGKHHFNVKLGNDTVQFLGLDEKHPKLKEDMEATSSAAQGLRVGFSFRSFSEGTPRKLRESQEVKQLARWASGEDPPPHLLVIGYATWLVIMMRFVPFPVVLSFPMEVHQVVVPLLHKISQRTHVLVVPQHRTRSYVGSQKKVIDVEVYLDTFFDWSEIAFRHYLDRWSRGEGEASPLPRRQASATPVFMSRTSGMDLVAPSDALTHHNTTWALIEDEYLKQHVTKDEEMVQHVTEGEEMVQHVTEGEEMVQHVTEGEEMVQHVTEGEEMVQHVTKGEAVVQHVTEGEETVQHVTEGEEMVQQVAADGVDQLSVRESGVGVWWWDTSLPLGLASIAECQQLYNLGLILHPLYINKFLKCTDLHHAGTATLGDQVTMLLNLLCNSVLSVPKNACCH</sequence>
<reference evidence="1" key="1">
    <citation type="submission" date="2023-10" db="EMBL/GenBank/DDBJ databases">
        <title>Genome assemblies of two species of porcelain crab, Petrolisthes cinctipes and Petrolisthes manimaculis (Anomura: Porcellanidae).</title>
        <authorList>
            <person name="Angst P."/>
        </authorList>
    </citation>
    <scope>NUCLEOTIDE SEQUENCE</scope>
    <source>
        <strain evidence="1">PB745_01</strain>
        <tissue evidence="1">Gill</tissue>
    </source>
</reference>
<accession>A0AAE1K6M8</accession>
<gene>
    <name evidence="1" type="ORF">Pcinc_028925</name>
</gene>
<dbReference type="EMBL" id="JAWQEG010003581">
    <property type="protein sequence ID" value="KAK3865464.1"/>
    <property type="molecule type" value="Genomic_DNA"/>
</dbReference>
<evidence type="ECO:0000313" key="1">
    <source>
        <dbReference type="EMBL" id="KAK3865464.1"/>
    </source>
</evidence>
<proteinExistence type="predicted"/>
<evidence type="ECO:0000313" key="2">
    <source>
        <dbReference type="Proteomes" id="UP001286313"/>
    </source>
</evidence>
<comment type="caution">
    <text evidence="1">The sequence shown here is derived from an EMBL/GenBank/DDBJ whole genome shotgun (WGS) entry which is preliminary data.</text>
</comment>
<dbReference type="Proteomes" id="UP001286313">
    <property type="component" value="Unassembled WGS sequence"/>
</dbReference>
<name>A0AAE1K6M8_PETCI</name>
<protein>
    <submittedName>
        <fullName evidence="1">Uncharacterized protein</fullName>
    </submittedName>
</protein>
<keyword evidence="2" id="KW-1185">Reference proteome</keyword>
<organism evidence="1 2">
    <name type="scientific">Petrolisthes cinctipes</name>
    <name type="common">Flat porcelain crab</name>
    <dbReference type="NCBI Taxonomy" id="88211"/>
    <lineage>
        <taxon>Eukaryota</taxon>
        <taxon>Metazoa</taxon>
        <taxon>Ecdysozoa</taxon>
        <taxon>Arthropoda</taxon>
        <taxon>Crustacea</taxon>
        <taxon>Multicrustacea</taxon>
        <taxon>Malacostraca</taxon>
        <taxon>Eumalacostraca</taxon>
        <taxon>Eucarida</taxon>
        <taxon>Decapoda</taxon>
        <taxon>Pleocyemata</taxon>
        <taxon>Anomura</taxon>
        <taxon>Galatheoidea</taxon>
        <taxon>Porcellanidae</taxon>
        <taxon>Petrolisthes</taxon>
    </lineage>
</organism>
<dbReference type="AlphaFoldDB" id="A0AAE1K6M8"/>